<accession>A0ACB5U1D6</accession>
<evidence type="ECO:0000313" key="1">
    <source>
        <dbReference type="EMBL" id="GME99039.1"/>
    </source>
</evidence>
<name>A0ACB5U1D6_AMBMO</name>
<dbReference type="EMBL" id="BSXS01010836">
    <property type="protein sequence ID" value="GME99039.1"/>
    <property type="molecule type" value="Genomic_DNA"/>
</dbReference>
<proteinExistence type="predicted"/>
<comment type="caution">
    <text evidence="1">The sequence shown here is derived from an EMBL/GenBank/DDBJ whole genome shotgun (WGS) entry which is preliminary data.</text>
</comment>
<organism evidence="1 2">
    <name type="scientific">Ambrosiozyma monospora</name>
    <name type="common">Yeast</name>
    <name type="synonym">Endomycopsis monosporus</name>
    <dbReference type="NCBI Taxonomy" id="43982"/>
    <lineage>
        <taxon>Eukaryota</taxon>
        <taxon>Fungi</taxon>
        <taxon>Dikarya</taxon>
        <taxon>Ascomycota</taxon>
        <taxon>Saccharomycotina</taxon>
        <taxon>Pichiomycetes</taxon>
        <taxon>Pichiales</taxon>
        <taxon>Pichiaceae</taxon>
        <taxon>Ambrosiozyma</taxon>
    </lineage>
</organism>
<protein>
    <submittedName>
        <fullName evidence="1">Unnamed protein product</fullName>
    </submittedName>
</protein>
<gene>
    <name evidence="1" type="ORF">Amon02_001060100</name>
</gene>
<evidence type="ECO:0000313" key="2">
    <source>
        <dbReference type="Proteomes" id="UP001165064"/>
    </source>
</evidence>
<dbReference type="Proteomes" id="UP001165064">
    <property type="component" value="Unassembled WGS sequence"/>
</dbReference>
<sequence>MLKRKRIKEESNKARVSQKQSQQQQQQTQQPFTTTPQMAQASNFNNVPASHQRTFSTPNPDPRYLQQQQEQQQAPVLTFPQAAYTSSHQQSDTIPATTITKNQVRNESTPPPQQQIPSEAYNSPLFRKLSVKKTRQEAAVDELPPLESKLSDLHVDRATGRPVMTTDYYNNSNDNNNTTNNTVRRVGSMKITTKEKQQLHLPPLPASSRQQIQHHQRAASAYTPKHYVPDFAEKPLPSARKGSDNSDIIGTIGATGADTSGGNLKVPETRKYHPSARAKSMGHARKHSLNINTKSTSFNNTEALPPLPTTAMVMEDGFFDDVDMDDIPFDGDYTKPKRRPADDEIISQFEHAAPGSMPSIEYPKTLFLKGFFSVQTTSTKPLPIIRYDIISVLPQMGVKFTEVKGGFVCIHYPSIVGSDGNNGNAENADKTLTDAAGTETATGVPTATANTVGGGPQNYQYPPPVSVEEPAAALPKTPTIEVKMEDQLAANAAKSVSPSEASTPNHSFEIA</sequence>
<reference evidence="1" key="1">
    <citation type="submission" date="2023-04" db="EMBL/GenBank/DDBJ databases">
        <title>Ambrosiozyma monospora NBRC 10751.</title>
        <authorList>
            <person name="Ichikawa N."/>
            <person name="Sato H."/>
            <person name="Tonouchi N."/>
        </authorList>
    </citation>
    <scope>NUCLEOTIDE SEQUENCE</scope>
    <source>
        <strain evidence="1">NBRC 10751</strain>
    </source>
</reference>
<keyword evidence="2" id="KW-1185">Reference proteome</keyword>